<dbReference type="Pfam" id="PF02465">
    <property type="entry name" value="FliD_N"/>
    <property type="match status" value="1"/>
</dbReference>
<comment type="caution">
    <text evidence="10">The sequence shown here is derived from an EMBL/GenBank/DDBJ whole genome shotgun (WGS) entry which is preliminary data.</text>
</comment>
<comment type="subunit">
    <text evidence="3">Homopentamer.</text>
</comment>
<dbReference type="PANTHER" id="PTHR30288:SF0">
    <property type="entry name" value="FLAGELLAR HOOK-ASSOCIATED PROTEIN 2"/>
    <property type="match status" value="1"/>
</dbReference>
<dbReference type="InterPro" id="IPR040026">
    <property type="entry name" value="FliD"/>
</dbReference>
<dbReference type="Proteomes" id="UP001500840">
    <property type="component" value="Unassembled WGS sequence"/>
</dbReference>
<dbReference type="EMBL" id="BAABGA010000022">
    <property type="protein sequence ID" value="GAA4450756.1"/>
    <property type="molecule type" value="Genomic_DNA"/>
</dbReference>
<evidence type="ECO:0000313" key="11">
    <source>
        <dbReference type="Proteomes" id="UP001500840"/>
    </source>
</evidence>
<feature type="domain" description="Flagellar hook-associated protein 2 N-terminal" evidence="8">
    <location>
        <begin position="12"/>
        <end position="108"/>
    </location>
</feature>
<dbReference type="Pfam" id="PF07195">
    <property type="entry name" value="FliD_C"/>
    <property type="match status" value="1"/>
</dbReference>
<keyword evidence="5" id="KW-0975">Bacterial flagellum</keyword>
<evidence type="ECO:0000256" key="1">
    <source>
        <dbReference type="ARBA" id="ARBA00004365"/>
    </source>
</evidence>
<dbReference type="InterPro" id="IPR003481">
    <property type="entry name" value="FliD_N"/>
</dbReference>
<dbReference type="RefSeq" id="WP_339941996.1">
    <property type="nucleotide sequence ID" value="NZ_BAABGA010000022.1"/>
</dbReference>
<dbReference type="PANTHER" id="PTHR30288">
    <property type="entry name" value="FLAGELLAR CAP/ASSEMBLY PROTEIN FLID"/>
    <property type="match status" value="1"/>
</dbReference>
<accession>A0ABP8MJ02</accession>
<sequence>MGRIQSSVGLITGTDIVGTVDQLIAISAQPRDRLVASTELLANKQAAIAELTASVIGVQLAGNRLSSSTLFKSKTSTSSNSDALSVKSGSAAQVGTHVVRTLQTASTHNTTSLQRFSASDTALGFTGQISINHGESLIDNSVALSSLNNGRGVEPGVVRITDRSGKSAEIDFSGARDMDDVISLINDADINVRATTSGNSLQLIDNTGSTDSNLIVEQLGDAETAADLGIWGVDVASSTVTGLELDLPDGTESVRGAALSELAGGSGVGPLTNLDITLSDGSSASIDLSSATTTSEVIDAISASGLKLTVRLNDARNGFQVRDVSGGTGNFTIDAADDTASQLGLTASTTDDIVVGENLNRQNVTRDTLLEDLNGGLGVNIGSFTIKDSKGVLGAINLKTAGAKNVGELIDKINALSADVTASISENGDGISIVDNAGGSGKLTIANSGTATTASDLKIAGTATNQTIGGQTKSAIVGTSADVIEVTADDTLESLVSKINTDGRYGTASIQTNDDGSFSLRIRSQRGGEAGKLAINTTGFSLDLRTESRGADALIAVSTDGGTERYVSSSDGVFDLGTDGEQSSQINGSTPLASLKGGKGISLGSFKVTDSLGKTSAVNLRVEGITTVGQLTAAINNLGIGVTASINADGTGISVVDTAGGSETLTIEDVGIGRSASDLGIAGEATTQTIAGQSVSALVGPADDDVTDSATGISLTLKELSTDPITISVKDDPTVVSNATKTFVDQYNKLIEKLDSLTYFNAEAQEVGLLFGSSEANRIRDSYSRLLSGTITQAGDLKSLGSVGIRFNGEGKLEFDAEKFSDAMSDDSAAVEAFFTTSETGLSDRLDSVADRIAGVSNSLLIGRTETLGAQITQNNARIEALNDRLDNERERLLKQFYATEEAIGKIQGNSSYLSQIERITIPT</sequence>
<keyword evidence="4" id="KW-0175">Coiled coil</keyword>
<evidence type="ECO:0000259" key="9">
    <source>
        <dbReference type="Pfam" id="PF07195"/>
    </source>
</evidence>
<comment type="subcellular location">
    <subcellularLocation>
        <location evidence="1">Bacterial flagellum</location>
    </subcellularLocation>
</comment>
<name>A0ABP8MJ02_9BACT</name>
<gene>
    <name evidence="10" type="ORF">GCM10023156_17370</name>
</gene>
<evidence type="ECO:0000256" key="5">
    <source>
        <dbReference type="ARBA" id="ARBA00023143"/>
    </source>
</evidence>
<feature type="domain" description="Flagellar hook-associated protein 2 C-terminal" evidence="9">
    <location>
        <begin position="704"/>
        <end position="908"/>
    </location>
</feature>
<evidence type="ECO:0000256" key="3">
    <source>
        <dbReference type="ARBA" id="ARBA00011255"/>
    </source>
</evidence>
<evidence type="ECO:0000256" key="6">
    <source>
        <dbReference type="ARBA" id="ARBA00033074"/>
    </source>
</evidence>
<evidence type="ECO:0000313" key="10">
    <source>
        <dbReference type="EMBL" id="GAA4450756.1"/>
    </source>
</evidence>
<evidence type="ECO:0000256" key="7">
    <source>
        <dbReference type="ARBA" id="ARBA00033192"/>
    </source>
</evidence>
<dbReference type="InterPro" id="IPR010809">
    <property type="entry name" value="FliD_C"/>
</dbReference>
<keyword evidence="11" id="KW-1185">Reference proteome</keyword>
<evidence type="ECO:0000259" key="8">
    <source>
        <dbReference type="Pfam" id="PF02465"/>
    </source>
</evidence>
<reference evidence="11" key="1">
    <citation type="journal article" date="2019" name="Int. J. Syst. Evol. Microbiol.">
        <title>The Global Catalogue of Microorganisms (GCM) 10K type strain sequencing project: providing services to taxonomists for standard genome sequencing and annotation.</title>
        <authorList>
            <consortium name="The Broad Institute Genomics Platform"/>
            <consortium name="The Broad Institute Genome Sequencing Center for Infectious Disease"/>
            <person name="Wu L."/>
            <person name="Ma J."/>
        </authorList>
    </citation>
    <scope>NUCLEOTIDE SEQUENCE [LARGE SCALE GENOMIC DNA]</scope>
    <source>
        <strain evidence="11">JCM 17759</strain>
    </source>
</reference>
<evidence type="ECO:0000256" key="4">
    <source>
        <dbReference type="ARBA" id="ARBA00023054"/>
    </source>
</evidence>
<evidence type="ECO:0000256" key="2">
    <source>
        <dbReference type="ARBA" id="ARBA00009764"/>
    </source>
</evidence>
<organism evidence="10 11">
    <name type="scientific">Novipirellula rosea</name>
    <dbReference type="NCBI Taxonomy" id="1031540"/>
    <lineage>
        <taxon>Bacteria</taxon>
        <taxon>Pseudomonadati</taxon>
        <taxon>Planctomycetota</taxon>
        <taxon>Planctomycetia</taxon>
        <taxon>Pirellulales</taxon>
        <taxon>Pirellulaceae</taxon>
        <taxon>Novipirellula</taxon>
    </lineage>
</organism>
<proteinExistence type="inferred from homology"/>
<comment type="similarity">
    <text evidence="2">Belongs to the FliD family.</text>
</comment>
<protein>
    <recommendedName>
        <fullName evidence="7">Filament cap protein</fullName>
    </recommendedName>
    <alternativeName>
        <fullName evidence="6">Flagellar cap protein</fullName>
    </alternativeName>
</protein>